<dbReference type="InterPro" id="IPR047589">
    <property type="entry name" value="DUF11_rpt"/>
</dbReference>
<dbReference type="InterPro" id="IPR001434">
    <property type="entry name" value="OmcB-like_DUF11"/>
</dbReference>
<dbReference type="KEGG" id="sphk:SKP52_08370"/>
<reference evidence="3 4" key="1">
    <citation type="journal article" date="2015" name="Int. J. Syst. Evol. Microbiol.">
        <title>Description of Sphingopyxis fribergensis sp. nov. - a soil bacterium with the ability to degrade styrene and phenylacetic acid.</title>
        <authorList>
            <person name="Oelschlagel M."/>
            <person name="Ruckert C."/>
            <person name="Kalinowski J."/>
            <person name="Schmidt G."/>
            <person name="Schlomann M."/>
            <person name="Tischler D."/>
        </authorList>
    </citation>
    <scope>NUCLEOTIDE SEQUENCE [LARGE SCALE GENOMIC DNA]</scope>
    <source>
        <strain evidence="3 4">Kp5.2</strain>
    </source>
</reference>
<proteinExistence type="predicted"/>
<dbReference type="RefSeq" id="WP_052207990.1">
    <property type="nucleotide sequence ID" value="NZ_CP009122.1"/>
</dbReference>
<protein>
    <recommendedName>
        <fullName evidence="2">DUF11 domain-containing protein</fullName>
    </recommendedName>
</protein>
<evidence type="ECO:0000259" key="2">
    <source>
        <dbReference type="Pfam" id="PF01345"/>
    </source>
</evidence>
<feature type="chain" id="PRO_5002042316" description="DUF11 domain-containing protein" evidence="1">
    <location>
        <begin position="27"/>
        <end position="363"/>
    </location>
</feature>
<keyword evidence="4" id="KW-1185">Reference proteome</keyword>
<dbReference type="STRING" id="1515612.SKP52_08370"/>
<evidence type="ECO:0000313" key="3">
    <source>
        <dbReference type="EMBL" id="AJA08591.1"/>
    </source>
</evidence>
<dbReference type="Pfam" id="PF01345">
    <property type="entry name" value="DUF11"/>
    <property type="match status" value="1"/>
</dbReference>
<sequence length="363" mass="36098">MTSKLTYMGVIGLAALSSAAATPAFAAGTTAGTTITNTATVDYQVGGVAQGQQSASNNFTVDRKINLLVEEVGTVTTSVVPGQANAVTTFQLTNSSNEVLDFALVATQITGGTAAHGGTDAFNANNIRIYRDNTVTGTIGSWDVGDTLLTGYVDELVVDTAIRLFVVADIPTTAAVPAVVNGAVAGVTLRATAREGGLAGTQGAAITETTGANTGGKDTVFADIAGVAGDIARDGSHSDNDDYTVQTATLAVAKSSRVISDPFNNTTNPKLIPGAVVEYCIAVGNSGGAAATSVAINDAVPGQLTFVPGSILLGGTYTGTVPSGTCDFNGTAGGSYTAPNVSGTIASIAAGAISTLVFRATVN</sequence>
<dbReference type="NCBIfam" id="TIGR01451">
    <property type="entry name" value="B_ant_repeat"/>
    <property type="match status" value="1"/>
</dbReference>
<evidence type="ECO:0000313" key="4">
    <source>
        <dbReference type="Proteomes" id="UP000030907"/>
    </source>
</evidence>
<evidence type="ECO:0000256" key="1">
    <source>
        <dbReference type="SAM" id="SignalP"/>
    </source>
</evidence>
<dbReference type="EMBL" id="CP009122">
    <property type="protein sequence ID" value="AJA08591.1"/>
    <property type="molecule type" value="Genomic_DNA"/>
</dbReference>
<name>A0A0A7PER0_9SPHN</name>
<feature type="signal peptide" evidence="1">
    <location>
        <begin position="1"/>
        <end position="26"/>
    </location>
</feature>
<dbReference type="Proteomes" id="UP000030907">
    <property type="component" value="Chromosome"/>
</dbReference>
<accession>A0A0A7PER0</accession>
<gene>
    <name evidence="3" type="ORF">SKP52_08370</name>
</gene>
<keyword evidence="1" id="KW-0732">Signal</keyword>
<dbReference type="OrthoDB" id="5400913at2"/>
<dbReference type="HOGENOM" id="CLU_062395_0_0_5"/>
<dbReference type="AlphaFoldDB" id="A0A0A7PER0"/>
<organism evidence="3 4">
    <name type="scientific">Sphingopyxis fribergensis</name>
    <dbReference type="NCBI Taxonomy" id="1515612"/>
    <lineage>
        <taxon>Bacteria</taxon>
        <taxon>Pseudomonadati</taxon>
        <taxon>Pseudomonadota</taxon>
        <taxon>Alphaproteobacteria</taxon>
        <taxon>Sphingomonadales</taxon>
        <taxon>Sphingomonadaceae</taxon>
        <taxon>Sphingopyxis</taxon>
    </lineage>
</organism>
<feature type="domain" description="DUF11" evidence="2">
    <location>
        <begin position="267"/>
        <end position="362"/>
    </location>
</feature>